<sequence length="1694" mass="192284">MNLDPDKLVENPNMQHELSSIFNSPTKPLNFPRTNSKPLLDPNSSSDTYTSDQEETKLPKQQQQEQHQPQEEQQEQQQENPQSSFDRNFDIDNSIDLQQTINQDNTPTTESTTTFGNIIDEFSFQTPMTSTVDLLNNDENTNDNQRPTYINTSPSKSIMKKTPTASPKKVAFTSTIPEVHHYPDNRLESDEQPVPILLPTIQHSWKAPEFNYSDDDTNGSVPPTPPPHTSKPTFAELLNRNSTQESTASSDEPTLTHLNLEQDNYSNLSLDEKVNLYLDNDSNNNHKNVSDLDTHLQELQEASKNKTQESIHQLSFSLQTPKTEIENPLNSLASPDVQLRSSGSSQSSLQSLRDNNRTLESVPGSPTKSNRGLSLNDGIKGLSDDVVESLLPRDESEEMLNMRTISVHRRTLSSDDQLDSFDRSYNKTEESILNLLNSGSHSQLSLNKLEAGNDELQEKQLPSEEEQEREDEPQGGINQMEDADVPPPPPQQQEEPVKLKLEPGLELKTKRLVSNEVTEPVRLKKEPGTYEAEEEREQQRVSDPNIKQEYSTPCLLKREIPPHVSEITGLTPQEEINQYKSEHNIPISKEADESMVSESSASRMSIQFNVENEWRLEDSNDGDREDNDEMSRMENSQVLGDVSNSSTDTADYRDASSELILQKTLAPPRTPTRGSIPGTPTPRRDTSEETVKPTPQQQVDATEQAEEDNSQIIANSSNIAPPEEITLPLVEQNDYSSFNEITKNMNTYSSFEESLSAENDVDTKPVSFISIWHKQEKQKKSQMHKIPTQQIIADCQELKQKEDERRMSTDHVRIPSNLQTRKFKEVNVMSRRVVSPDMYDLQVSEFLPELSEDSGFNNLNFANYTSSRRRSFTPLSTKNVLSNIDNDPNVIEPPEPKSYSEIKRARRLSSNQLAENQHSYVHNEPHHPQQYAPASDYSTKRTSRFRVPTFEIKRTSSALSPRDMYNDIFDDFGRSTAAMKGPPTIKADGMRTLPSMDKDDVKRILSAKKGITQEEYINAKLIDQEQPRKSVVTNSDTRYDDLQQTASIHNATFESSPSRQISNNVGTNDNEILPYLTDELKKSPMALLSANQIFNEHDAYPSRTSSVLFRPSANSSVLPEPDFELINSPEKCTSKSTSPETLQTSPLRLGSDTTHDGLNLSEKGSEQHLPTLDDLSPSTIKNDIKDEVSTNDPPIEEPATPIQEMSPQKSVLSPKSPRKSPIKIGSPMKLVKKNGSITGMEPILKTHRATKSFEGNEIMNNKLRDGPTSPLFEKENDQHIPSTVTVPSEYTDAVSNPEDLQDVKSEEPKKNHHSYHHHHHHHDHHHKNQVGSELPVVDDESPDIGFEERGKLFFRVLGFKNINLPDIGIHNGKFSLTLDNGVHSVTTPSYNLDGHKVPIGKEFELTVTDTLEFILTMKMSYEKPKGKLVEVTERKVVKSKHRLSRLFGSKDIITTTKFVPTEVKDTWANKFAQDGSFARCYIDLQQFEDKITGKALQFDLNCFNEWETRVSNPNDHGINRLKPYTIGQLEVKMLFVPRSDPKEVLPTSIRTAYESIDELNQEFNTTHEGYLHQEGGDCPIFKRRFFKLQGTSLLAHSEMSHKTRAKINLSKVVDIIYVDKENINRSKYRNFSDVLLVEHSFKIKFANGELIDFCAPNKKEMKQWIDILESIVYRNRFRRQPWVKLMIQENSNHV</sequence>
<dbReference type="Gene3D" id="2.30.29.30">
    <property type="entry name" value="Pleckstrin-homology domain (PH domain)/Phosphotyrosine-binding domain (PTB)"/>
    <property type="match status" value="1"/>
</dbReference>
<feature type="region of interest" description="Disordered" evidence="3">
    <location>
        <begin position="208"/>
        <end position="234"/>
    </location>
</feature>
<feature type="compositionally biased region" description="Basic and acidic residues" evidence="3">
    <location>
        <begin position="519"/>
        <end position="528"/>
    </location>
</feature>
<accession>C5MIX3</accession>
<feature type="region of interest" description="Disordered" evidence="3">
    <location>
        <begin position="137"/>
        <end position="169"/>
    </location>
</feature>
<feature type="compositionally biased region" description="Polar residues" evidence="3">
    <location>
        <begin position="633"/>
        <end position="649"/>
    </location>
</feature>
<feature type="compositionally biased region" description="Polar residues" evidence="3">
    <location>
        <begin position="145"/>
        <end position="156"/>
    </location>
</feature>
<organism evidence="5 6">
    <name type="scientific">Candida tropicalis (strain ATCC MYA-3404 / T1)</name>
    <name type="common">Yeast</name>
    <dbReference type="NCBI Taxonomy" id="294747"/>
    <lineage>
        <taxon>Eukaryota</taxon>
        <taxon>Fungi</taxon>
        <taxon>Dikarya</taxon>
        <taxon>Ascomycota</taxon>
        <taxon>Saccharomycotina</taxon>
        <taxon>Pichiomycetes</taxon>
        <taxon>Debaryomycetaceae</taxon>
        <taxon>Candida/Lodderomyces clade</taxon>
        <taxon>Candida</taxon>
    </lineage>
</organism>
<feature type="compositionally biased region" description="Basic and acidic residues" evidence="3">
    <location>
        <begin position="495"/>
        <end position="509"/>
    </location>
</feature>
<dbReference type="PROSITE" id="PS50003">
    <property type="entry name" value="PH_DOMAIN"/>
    <property type="match status" value="1"/>
</dbReference>
<feature type="compositionally biased region" description="Polar residues" evidence="3">
    <location>
        <begin position="1130"/>
        <end position="1146"/>
    </location>
</feature>
<dbReference type="GO" id="GO:0005525">
    <property type="term" value="F:GTP binding"/>
    <property type="evidence" value="ECO:0007669"/>
    <property type="project" value="TreeGrafter"/>
</dbReference>
<keyword evidence="1" id="KW-0132">Cell division</keyword>
<evidence type="ECO:0000313" key="6">
    <source>
        <dbReference type="Proteomes" id="UP000002037"/>
    </source>
</evidence>
<feature type="region of interest" description="Disordered" evidence="3">
    <location>
        <begin position="326"/>
        <end position="380"/>
    </location>
</feature>
<dbReference type="InterPro" id="IPR001849">
    <property type="entry name" value="PH_domain"/>
</dbReference>
<dbReference type="GO" id="GO:0097271">
    <property type="term" value="P:protein localization to bud neck"/>
    <property type="evidence" value="ECO:0007669"/>
    <property type="project" value="TreeGrafter"/>
</dbReference>
<feature type="compositionally biased region" description="Basic and acidic residues" evidence="3">
    <location>
        <begin position="682"/>
        <end position="691"/>
    </location>
</feature>
<name>C5MIX3_CANTT</name>
<keyword evidence="2" id="KW-0131">Cell cycle</keyword>
<evidence type="ECO:0000313" key="5">
    <source>
        <dbReference type="EMBL" id="EER30232.1"/>
    </source>
</evidence>
<dbReference type="RefSeq" id="XP_002546538.1">
    <property type="nucleotide sequence ID" value="XM_002546492.1"/>
</dbReference>
<feature type="region of interest" description="Disordered" evidence="3">
    <location>
        <begin position="1"/>
        <end position="89"/>
    </location>
</feature>
<feature type="compositionally biased region" description="Polar residues" evidence="3">
    <location>
        <begin position="1203"/>
        <end position="1213"/>
    </location>
</feature>
<dbReference type="SMART" id="SM00233">
    <property type="entry name" value="PH"/>
    <property type="match status" value="1"/>
</dbReference>
<feature type="domain" description="PH" evidence="4">
    <location>
        <begin position="1564"/>
        <end position="1673"/>
    </location>
</feature>
<feature type="compositionally biased region" description="Acidic residues" evidence="3">
    <location>
        <begin position="463"/>
        <end position="473"/>
    </location>
</feature>
<evidence type="ECO:0000256" key="2">
    <source>
        <dbReference type="ARBA" id="ARBA00023306"/>
    </source>
</evidence>
<dbReference type="STRING" id="294747.C5MIX3"/>
<feature type="compositionally biased region" description="Polar residues" evidence="3">
    <location>
        <begin position="364"/>
        <end position="373"/>
    </location>
</feature>
<dbReference type="InterPro" id="IPR052007">
    <property type="entry name" value="Bud4"/>
</dbReference>
<dbReference type="KEGG" id="ctp:CTRG_06016"/>
<dbReference type="CDD" id="cd13278">
    <property type="entry name" value="PH_Bud4"/>
    <property type="match status" value="1"/>
</dbReference>
<proteinExistence type="predicted"/>
<reference evidence="5 6" key="1">
    <citation type="journal article" date="2009" name="Nature">
        <title>Evolution of pathogenicity and sexual reproduction in eight Candida genomes.</title>
        <authorList>
            <person name="Butler G."/>
            <person name="Rasmussen M.D."/>
            <person name="Lin M.F."/>
            <person name="Santos M.A."/>
            <person name="Sakthikumar S."/>
            <person name="Munro C.A."/>
            <person name="Rheinbay E."/>
            <person name="Grabherr M."/>
            <person name="Forche A."/>
            <person name="Reedy J.L."/>
            <person name="Agrafioti I."/>
            <person name="Arnaud M.B."/>
            <person name="Bates S."/>
            <person name="Brown A.J."/>
            <person name="Brunke S."/>
            <person name="Costanzo M.C."/>
            <person name="Fitzpatrick D.A."/>
            <person name="de Groot P.W."/>
            <person name="Harris D."/>
            <person name="Hoyer L.L."/>
            <person name="Hube B."/>
            <person name="Klis F.M."/>
            <person name="Kodira C."/>
            <person name="Lennard N."/>
            <person name="Logue M.E."/>
            <person name="Martin R."/>
            <person name="Neiman A.M."/>
            <person name="Nikolaou E."/>
            <person name="Quail M.A."/>
            <person name="Quinn J."/>
            <person name="Santos M.C."/>
            <person name="Schmitzberger F.F."/>
            <person name="Sherlock G."/>
            <person name="Shah P."/>
            <person name="Silverstein K.A."/>
            <person name="Skrzypek M.S."/>
            <person name="Soll D."/>
            <person name="Staggs R."/>
            <person name="Stansfield I."/>
            <person name="Stumpf M.P."/>
            <person name="Sudbery P.E."/>
            <person name="Srikantha T."/>
            <person name="Zeng Q."/>
            <person name="Berman J."/>
            <person name="Berriman M."/>
            <person name="Heitman J."/>
            <person name="Gow N.A."/>
            <person name="Lorenz M.C."/>
            <person name="Birren B.W."/>
            <person name="Kellis M."/>
            <person name="Cuomo C.A."/>
        </authorList>
    </citation>
    <scope>NUCLEOTIDE SEQUENCE [LARGE SCALE GENOMIC DNA]</scope>
    <source>
        <strain evidence="6">ATCC MYA-3404 / T1</strain>
    </source>
</reference>
<feature type="compositionally biased region" description="Low complexity" evidence="3">
    <location>
        <begin position="338"/>
        <end position="353"/>
    </location>
</feature>
<dbReference type="eggNOG" id="ENOG502REBM">
    <property type="taxonomic scope" value="Eukaryota"/>
</dbReference>
<gene>
    <name evidence="5" type="ORF">CTRG_06016</name>
</gene>
<feature type="compositionally biased region" description="Polar residues" evidence="3">
    <location>
        <begin position="568"/>
        <end position="579"/>
    </location>
</feature>
<feature type="region of interest" description="Disordered" evidence="3">
    <location>
        <begin position="566"/>
        <end position="708"/>
    </location>
</feature>
<feature type="region of interest" description="Disordered" evidence="3">
    <location>
        <begin position="1112"/>
        <end position="1225"/>
    </location>
</feature>
<feature type="compositionally biased region" description="Basic residues" evidence="3">
    <location>
        <begin position="1310"/>
        <end position="1328"/>
    </location>
</feature>
<dbReference type="GeneID" id="8298587"/>
<dbReference type="VEuPathDB" id="FungiDB:CTRG_06016"/>
<dbReference type="GO" id="GO:0000142">
    <property type="term" value="C:cellular bud neck contractile ring"/>
    <property type="evidence" value="ECO:0007669"/>
    <property type="project" value="TreeGrafter"/>
</dbReference>
<evidence type="ECO:0000256" key="1">
    <source>
        <dbReference type="ARBA" id="ARBA00022618"/>
    </source>
</evidence>
<evidence type="ECO:0000259" key="4">
    <source>
        <dbReference type="PROSITE" id="PS50003"/>
    </source>
</evidence>
<feature type="region of interest" description="Disordered" evidence="3">
    <location>
        <begin position="1290"/>
        <end position="1331"/>
    </location>
</feature>
<feature type="region of interest" description="Disordered" evidence="3">
    <location>
        <begin position="456"/>
        <end position="553"/>
    </location>
</feature>
<dbReference type="SUPFAM" id="SSF50729">
    <property type="entry name" value="PH domain-like"/>
    <property type="match status" value="1"/>
</dbReference>
<dbReference type="Pfam" id="PF00169">
    <property type="entry name" value="PH"/>
    <property type="match status" value="1"/>
</dbReference>
<dbReference type="HOGENOM" id="CLU_240532_0_0_1"/>
<dbReference type="Proteomes" id="UP000002037">
    <property type="component" value="Unassembled WGS sequence"/>
</dbReference>
<feature type="compositionally biased region" description="Low complexity" evidence="3">
    <location>
        <begin position="594"/>
        <end position="605"/>
    </location>
</feature>
<feature type="region of interest" description="Disordered" evidence="3">
    <location>
        <begin position="921"/>
        <end position="940"/>
    </location>
</feature>
<dbReference type="PANTHER" id="PTHR36100:SF1">
    <property type="entry name" value="BUD SITE SELECTION PROTEIN 4"/>
    <property type="match status" value="1"/>
</dbReference>
<evidence type="ECO:0000256" key="3">
    <source>
        <dbReference type="SAM" id="MobiDB-lite"/>
    </source>
</evidence>
<feature type="compositionally biased region" description="Basic and acidic residues" evidence="3">
    <location>
        <begin position="612"/>
        <end position="622"/>
    </location>
</feature>
<dbReference type="PANTHER" id="PTHR36100">
    <property type="entry name" value="BUD SITE SELECTION PROTEIN 4"/>
    <property type="match status" value="1"/>
</dbReference>
<dbReference type="OrthoDB" id="2123378at2759"/>
<protein>
    <recommendedName>
        <fullName evidence="4">PH domain-containing protein</fullName>
    </recommendedName>
</protein>
<dbReference type="InterPro" id="IPR011993">
    <property type="entry name" value="PH-like_dom_sf"/>
</dbReference>
<feature type="compositionally biased region" description="Polar residues" evidence="3">
    <location>
        <begin position="12"/>
        <end position="51"/>
    </location>
</feature>
<dbReference type="GO" id="GO:0007120">
    <property type="term" value="P:axial cellular bud site selection"/>
    <property type="evidence" value="ECO:0007669"/>
    <property type="project" value="TreeGrafter"/>
</dbReference>
<keyword evidence="6" id="KW-1185">Reference proteome</keyword>
<dbReference type="EMBL" id="GG692405">
    <property type="protein sequence ID" value="EER30232.1"/>
    <property type="molecule type" value="Genomic_DNA"/>
</dbReference>